<comment type="caution">
    <text evidence="4">The sequence shown here is derived from an EMBL/GenBank/DDBJ whole genome shotgun (WGS) entry which is preliminary data.</text>
</comment>
<feature type="compositionally biased region" description="Basic residues" evidence="2">
    <location>
        <begin position="494"/>
        <end position="512"/>
    </location>
</feature>
<feature type="compositionally biased region" description="Basic and acidic residues" evidence="2">
    <location>
        <begin position="230"/>
        <end position="247"/>
    </location>
</feature>
<dbReference type="GO" id="GO:0003824">
    <property type="term" value="F:catalytic activity"/>
    <property type="evidence" value="ECO:0007669"/>
    <property type="project" value="InterPro"/>
</dbReference>
<dbReference type="VEuPathDB" id="VectorBase:RSAN_029187"/>
<evidence type="ECO:0000256" key="1">
    <source>
        <dbReference type="SAM" id="Coils"/>
    </source>
</evidence>
<dbReference type="Pfam" id="PF14529">
    <property type="entry name" value="Exo_endo_phos_2"/>
    <property type="match status" value="1"/>
</dbReference>
<sequence>MGRKADRKAGSGSSSQEWVFCVSCEVWVDLECTPFETVEEARAAPAFTCRQCEKIDTVKAEMAALVKQQADDSKLLIANLEARFEREINAYRSECEALRVTLQKEREDKEGSTTECEALRQALQQEEKLREILRDEIAALRLAFEEMTACRPAAAPSGTAEAPRGDGTASHEDGAANASSSGGTVKAAGEPEKTPPTHRGGTGNVRTKPKTRAKRRPGTNCAQAQTAKSDVVRGGHEETSLQGREEQDLAGPKDQVTPGAALKRHLEKLGASAQQDRRAFVYGDGNAARLKRAALKAVGWNKRVMFRVKEGASLQELCSSVDLAEDIWQTPAAIVVLHAGSLEMSDGSSAPESSASQLRALLTKWLQKAQGHRFVVYALTERGSGSETHINPCREWNVAVRKMCEELGPRVEFVGASWRLGHGQQGPSYQDDTADQLGQRLGRRLCAFLGLRMPTRHWGPPSQSHPAAGTLMTALGQAIIQMAEGQHPHENGRRRSQGGPHRHTRKRRRCRRKGKQDMVFYLNLQGGRKEAKWEELFLLLQKENVTVACLTETHLRDEETPPPNRQFVWSGLNRTKGERKGGGLGFLTKVDTQWDRVQRDCKEHMWLTGEIGGIEIALGLVYLWTGREVHQRNTETLACLEKDITQMNRPVVVVGDFNAHIEALDGTTDRAGRLLLEWTERLGLTLLNATEKCMGRITWAVRGMSSCIDYCFLSPVLLPKLSYMSIDSTGERSLGSDHHSIFLSFGTNPPETKRDAHAGNLRPLSDEALERVVDQLEEDAPRMEGQGYEELQQWIRRTIQDEAGAGRVTRGRHRRKAWWDGEVAEALAQRKQCCRRHRHALGRGADEAELSALWSLYLEAKKEMASMVQRKMSTRDTRKKVRESVSAVETERWRESGRAKRALALYWEAKTDIAKEALYDNSRGSGLLCEARSGVLRTRSLRARYTAELDTMCPLCQGAEETIRHIVLECTGLRPAIHDAQDSGTSAQGATGATNDSSALARALGFRGSGEPPSWEAVEATKRRLECCPQSYDDICAAVLACYGEPCRPLPASRVFQAFSLRRRERYQLARAPPLTKT</sequence>
<keyword evidence="5" id="KW-1185">Reference proteome</keyword>
<keyword evidence="1" id="KW-0175">Coiled coil</keyword>
<evidence type="ECO:0000313" key="5">
    <source>
        <dbReference type="Proteomes" id="UP000821837"/>
    </source>
</evidence>
<protein>
    <recommendedName>
        <fullName evidence="3">Endonuclease/exonuclease/phosphatase domain-containing protein</fullName>
    </recommendedName>
</protein>
<feature type="coiled-coil region" evidence="1">
    <location>
        <begin position="81"/>
        <end position="143"/>
    </location>
</feature>
<proteinExistence type="predicted"/>
<dbReference type="SUPFAM" id="SSF56219">
    <property type="entry name" value="DNase I-like"/>
    <property type="match status" value="1"/>
</dbReference>
<accession>A0A9D4T5A8</accession>
<feature type="domain" description="Endonuclease/exonuclease/phosphatase" evidence="3">
    <location>
        <begin position="633"/>
        <end position="741"/>
    </location>
</feature>
<dbReference type="VEuPathDB" id="VectorBase:RSAN_040327"/>
<evidence type="ECO:0000313" key="4">
    <source>
        <dbReference type="EMBL" id="KAH7971864.1"/>
    </source>
</evidence>
<dbReference type="InterPro" id="IPR036691">
    <property type="entry name" value="Endo/exonu/phosph_ase_sf"/>
</dbReference>
<feature type="region of interest" description="Disordered" evidence="2">
    <location>
        <begin position="153"/>
        <end position="255"/>
    </location>
</feature>
<evidence type="ECO:0000256" key="2">
    <source>
        <dbReference type="SAM" id="MobiDB-lite"/>
    </source>
</evidence>
<evidence type="ECO:0000259" key="3">
    <source>
        <dbReference type="Pfam" id="PF14529"/>
    </source>
</evidence>
<dbReference type="InterPro" id="IPR005135">
    <property type="entry name" value="Endo/exonuclease/phosphatase"/>
</dbReference>
<gene>
    <name evidence="4" type="ORF">HPB52_003487</name>
</gene>
<organism evidence="4 5">
    <name type="scientific">Rhipicephalus sanguineus</name>
    <name type="common">Brown dog tick</name>
    <name type="synonym">Ixodes sanguineus</name>
    <dbReference type="NCBI Taxonomy" id="34632"/>
    <lineage>
        <taxon>Eukaryota</taxon>
        <taxon>Metazoa</taxon>
        <taxon>Ecdysozoa</taxon>
        <taxon>Arthropoda</taxon>
        <taxon>Chelicerata</taxon>
        <taxon>Arachnida</taxon>
        <taxon>Acari</taxon>
        <taxon>Parasitiformes</taxon>
        <taxon>Ixodida</taxon>
        <taxon>Ixodoidea</taxon>
        <taxon>Ixodidae</taxon>
        <taxon>Rhipicephalinae</taxon>
        <taxon>Rhipicephalus</taxon>
        <taxon>Rhipicephalus</taxon>
    </lineage>
</organism>
<reference evidence="4" key="1">
    <citation type="journal article" date="2020" name="Cell">
        <title>Large-Scale Comparative Analyses of Tick Genomes Elucidate Their Genetic Diversity and Vector Capacities.</title>
        <authorList>
            <consortium name="Tick Genome and Microbiome Consortium (TIGMIC)"/>
            <person name="Jia N."/>
            <person name="Wang J."/>
            <person name="Shi W."/>
            <person name="Du L."/>
            <person name="Sun Y."/>
            <person name="Zhan W."/>
            <person name="Jiang J.F."/>
            <person name="Wang Q."/>
            <person name="Zhang B."/>
            <person name="Ji P."/>
            <person name="Bell-Sakyi L."/>
            <person name="Cui X.M."/>
            <person name="Yuan T.T."/>
            <person name="Jiang B.G."/>
            <person name="Yang W.F."/>
            <person name="Lam T.T."/>
            <person name="Chang Q.C."/>
            <person name="Ding S.J."/>
            <person name="Wang X.J."/>
            <person name="Zhu J.G."/>
            <person name="Ruan X.D."/>
            <person name="Zhao L."/>
            <person name="Wei J.T."/>
            <person name="Ye R.Z."/>
            <person name="Que T.C."/>
            <person name="Du C.H."/>
            <person name="Zhou Y.H."/>
            <person name="Cheng J.X."/>
            <person name="Dai P.F."/>
            <person name="Guo W.B."/>
            <person name="Han X.H."/>
            <person name="Huang E.J."/>
            <person name="Li L.F."/>
            <person name="Wei W."/>
            <person name="Gao Y.C."/>
            <person name="Liu J.Z."/>
            <person name="Shao H.Z."/>
            <person name="Wang X."/>
            <person name="Wang C.C."/>
            <person name="Yang T.C."/>
            <person name="Huo Q.B."/>
            <person name="Li W."/>
            <person name="Chen H.Y."/>
            <person name="Chen S.E."/>
            <person name="Zhou L.G."/>
            <person name="Ni X.B."/>
            <person name="Tian J.H."/>
            <person name="Sheng Y."/>
            <person name="Liu T."/>
            <person name="Pan Y.S."/>
            <person name="Xia L.Y."/>
            <person name="Li J."/>
            <person name="Zhao F."/>
            <person name="Cao W.C."/>
        </authorList>
    </citation>
    <scope>NUCLEOTIDE SEQUENCE</scope>
    <source>
        <strain evidence="4">Rsan-2018</strain>
    </source>
</reference>
<dbReference type="AlphaFoldDB" id="A0A9D4T5A8"/>
<feature type="region of interest" description="Disordered" evidence="2">
    <location>
        <begin position="485"/>
        <end position="512"/>
    </location>
</feature>
<dbReference type="Proteomes" id="UP000821837">
    <property type="component" value="Chromosome 11"/>
</dbReference>
<reference evidence="4" key="2">
    <citation type="submission" date="2021-09" db="EMBL/GenBank/DDBJ databases">
        <authorList>
            <person name="Jia N."/>
            <person name="Wang J."/>
            <person name="Shi W."/>
            <person name="Du L."/>
            <person name="Sun Y."/>
            <person name="Zhan W."/>
            <person name="Jiang J."/>
            <person name="Wang Q."/>
            <person name="Zhang B."/>
            <person name="Ji P."/>
            <person name="Sakyi L.B."/>
            <person name="Cui X."/>
            <person name="Yuan T."/>
            <person name="Jiang B."/>
            <person name="Yang W."/>
            <person name="Lam T.T.-Y."/>
            <person name="Chang Q."/>
            <person name="Ding S."/>
            <person name="Wang X."/>
            <person name="Zhu J."/>
            <person name="Ruan X."/>
            <person name="Zhao L."/>
            <person name="Wei J."/>
            <person name="Que T."/>
            <person name="Du C."/>
            <person name="Cheng J."/>
            <person name="Dai P."/>
            <person name="Han X."/>
            <person name="Huang E."/>
            <person name="Gao Y."/>
            <person name="Liu J."/>
            <person name="Shao H."/>
            <person name="Ye R."/>
            <person name="Li L."/>
            <person name="Wei W."/>
            <person name="Wang X."/>
            <person name="Wang C."/>
            <person name="Huo Q."/>
            <person name="Li W."/>
            <person name="Guo W."/>
            <person name="Chen H."/>
            <person name="Chen S."/>
            <person name="Zhou L."/>
            <person name="Zhou L."/>
            <person name="Ni X."/>
            <person name="Tian J."/>
            <person name="Zhou Y."/>
            <person name="Sheng Y."/>
            <person name="Liu T."/>
            <person name="Pan Y."/>
            <person name="Xia L."/>
            <person name="Li J."/>
            <person name="Zhao F."/>
            <person name="Cao W."/>
        </authorList>
    </citation>
    <scope>NUCLEOTIDE SEQUENCE</scope>
    <source>
        <strain evidence="4">Rsan-2018</strain>
        <tissue evidence="4">Larvae</tissue>
    </source>
</reference>
<dbReference type="EMBL" id="JABSTV010001247">
    <property type="protein sequence ID" value="KAH7971864.1"/>
    <property type="molecule type" value="Genomic_DNA"/>
</dbReference>
<name>A0A9D4T5A8_RHISA</name>
<feature type="compositionally biased region" description="Basic residues" evidence="2">
    <location>
        <begin position="207"/>
        <end position="217"/>
    </location>
</feature>
<dbReference type="Gene3D" id="3.60.10.10">
    <property type="entry name" value="Endonuclease/exonuclease/phosphatase"/>
    <property type="match status" value="1"/>
</dbReference>